<dbReference type="RefSeq" id="WP_347613605.1">
    <property type="nucleotide sequence ID" value="NZ_JBDPZC010000022.1"/>
</dbReference>
<keyword evidence="3" id="KW-0813">Transport</keyword>
<sequence>MLAASAACGQVHAEDLVQVFDAAYKQDAGLRAAQRQRDAALPRAAQARALFLPAISLEGSSTRRRQSLPSGEVASDSAPLYGTTTTANLVLRQALFNRQHTADLRRSGIEEQLAQRDYELTQQAFIVQVARAYFDVLSAQDVLTATQRSKESIQGQLNAAQLQYKAGTGIITDVRDAQARFDLAAAQEQAAENELRIARLALARLTGRPGLSPAPLAQPVVLPELEQRELASWAADEAEHPILQRAHLTLAAARAGTERARAGALPTVELVSSLGYSRQTGTAAQAQGLAGSTRQASIGVELNLPIFAGHAIDNRLRETLILESKAEDELEATRRSVAEATERAYFQMQSARAQLSALETAAISSQQSLEATQRGYRAGVRLSLDVLNAEAQRYETQRDLAKARYALLMGQLRLREATGQLRAEHLEELNKTLAR</sequence>
<comment type="similarity">
    <text evidence="2">Belongs to the outer membrane factor (OMF) (TC 1.B.17) family.</text>
</comment>
<name>A0ABV0GLL6_9BURK</name>
<protein>
    <submittedName>
        <fullName evidence="9">TolC family outer membrane protein</fullName>
    </submittedName>
</protein>
<evidence type="ECO:0000256" key="6">
    <source>
        <dbReference type="ARBA" id="ARBA00023136"/>
    </source>
</evidence>
<keyword evidence="8" id="KW-0175">Coiled coil</keyword>
<dbReference type="Proteomes" id="UP001462640">
    <property type="component" value="Unassembled WGS sequence"/>
</dbReference>
<evidence type="ECO:0000256" key="4">
    <source>
        <dbReference type="ARBA" id="ARBA00022452"/>
    </source>
</evidence>
<dbReference type="Pfam" id="PF02321">
    <property type="entry name" value="OEP"/>
    <property type="match status" value="2"/>
</dbReference>
<dbReference type="Gene3D" id="1.20.1600.10">
    <property type="entry name" value="Outer membrane efflux proteins (OEP)"/>
    <property type="match status" value="1"/>
</dbReference>
<evidence type="ECO:0000256" key="8">
    <source>
        <dbReference type="SAM" id="Coils"/>
    </source>
</evidence>
<dbReference type="NCBIfam" id="TIGR01844">
    <property type="entry name" value="type_I_sec_TolC"/>
    <property type="match status" value="1"/>
</dbReference>
<evidence type="ECO:0000313" key="10">
    <source>
        <dbReference type="Proteomes" id="UP001462640"/>
    </source>
</evidence>
<organism evidence="9 10">
    <name type="scientific">Roseateles flavus</name>
    <dbReference type="NCBI Taxonomy" id="3149041"/>
    <lineage>
        <taxon>Bacteria</taxon>
        <taxon>Pseudomonadati</taxon>
        <taxon>Pseudomonadota</taxon>
        <taxon>Betaproteobacteria</taxon>
        <taxon>Burkholderiales</taxon>
        <taxon>Sphaerotilaceae</taxon>
        <taxon>Roseateles</taxon>
    </lineage>
</organism>
<keyword evidence="4" id="KW-1134">Transmembrane beta strand</keyword>
<dbReference type="InterPro" id="IPR051906">
    <property type="entry name" value="TolC-like"/>
</dbReference>
<feature type="coiled-coil region" evidence="8">
    <location>
        <begin position="174"/>
        <end position="208"/>
    </location>
</feature>
<keyword evidence="7" id="KW-0998">Cell outer membrane</keyword>
<evidence type="ECO:0000256" key="5">
    <source>
        <dbReference type="ARBA" id="ARBA00022692"/>
    </source>
</evidence>
<evidence type="ECO:0000313" key="9">
    <source>
        <dbReference type="EMBL" id="MEO3715876.1"/>
    </source>
</evidence>
<evidence type="ECO:0000256" key="3">
    <source>
        <dbReference type="ARBA" id="ARBA00022448"/>
    </source>
</evidence>
<evidence type="ECO:0000256" key="7">
    <source>
        <dbReference type="ARBA" id="ARBA00023237"/>
    </source>
</evidence>
<dbReference type="SUPFAM" id="SSF56954">
    <property type="entry name" value="Outer membrane efflux proteins (OEP)"/>
    <property type="match status" value="1"/>
</dbReference>
<dbReference type="PANTHER" id="PTHR30026:SF20">
    <property type="entry name" value="OUTER MEMBRANE PROTEIN TOLC"/>
    <property type="match status" value="1"/>
</dbReference>
<dbReference type="InterPro" id="IPR003423">
    <property type="entry name" value="OMP_efflux"/>
</dbReference>
<comment type="caution">
    <text evidence="9">The sequence shown here is derived from an EMBL/GenBank/DDBJ whole genome shotgun (WGS) entry which is preliminary data.</text>
</comment>
<dbReference type="InterPro" id="IPR010130">
    <property type="entry name" value="T1SS_OMP_TolC"/>
</dbReference>
<keyword evidence="10" id="KW-1185">Reference proteome</keyword>
<dbReference type="EMBL" id="JBDPZC010000022">
    <property type="protein sequence ID" value="MEO3715876.1"/>
    <property type="molecule type" value="Genomic_DNA"/>
</dbReference>
<keyword evidence="6" id="KW-0472">Membrane</keyword>
<comment type="subcellular location">
    <subcellularLocation>
        <location evidence="1">Cell outer membrane</location>
    </subcellularLocation>
</comment>
<proteinExistence type="inferred from homology"/>
<accession>A0ABV0GLL6</accession>
<keyword evidence="5" id="KW-0812">Transmembrane</keyword>
<reference evidence="9 10" key="1">
    <citation type="submission" date="2024-05" db="EMBL/GenBank/DDBJ databases">
        <title>Roseateles sp. 2.12 16S ribosomal RNA gene Genome sequencing and assembly.</title>
        <authorList>
            <person name="Woo H."/>
        </authorList>
    </citation>
    <scope>NUCLEOTIDE SEQUENCE [LARGE SCALE GENOMIC DNA]</scope>
    <source>
        <strain evidence="9 10">2.12</strain>
    </source>
</reference>
<evidence type="ECO:0000256" key="1">
    <source>
        <dbReference type="ARBA" id="ARBA00004442"/>
    </source>
</evidence>
<dbReference type="PANTHER" id="PTHR30026">
    <property type="entry name" value="OUTER MEMBRANE PROTEIN TOLC"/>
    <property type="match status" value="1"/>
</dbReference>
<gene>
    <name evidence="9" type="ORF">ABDJ40_24140</name>
</gene>
<evidence type="ECO:0000256" key="2">
    <source>
        <dbReference type="ARBA" id="ARBA00007613"/>
    </source>
</evidence>